<accession>A0A1B6HJ60</accession>
<evidence type="ECO:0000313" key="1">
    <source>
        <dbReference type="EMBL" id="JAS74651.1"/>
    </source>
</evidence>
<protein>
    <submittedName>
        <fullName evidence="1">Uncharacterized protein</fullName>
    </submittedName>
</protein>
<dbReference type="AlphaFoldDB" id="A0A1B6HJ60"/>
<reference evidence="1" key="1">
    <citation type="submission" date="2015-11" db="EMBL/GenBank/DDBJ databases">
        <title>De novo transcriptome assembly of four potential Pierce s Disease insect vectors from Arizona vineyards.</title>
        <authorList>
            <person name="Tassone E.E."/>
        </authorList>
    </citation>
    <scope>NUCLEOTIDE SEQUENCE</scope>
</reference>
<proteinExistence type="predicted"/>
<name>A0A1B6HJ60_9HEMI</name>
<gene>
    <name evidence="1" type="ORF">g.9267</name>
</gene>
<sequence>MGDNNLDTVNPDTRTIKLNEKLAYHDIVRLNLPPTRIIPYTDVNRLDLFQHRQHKSDSKLFTQECQTTVQMCTLLTNLTEQIHSTRHRKFNERNLTELKALFQGETWEDILTANTHSLVLLTHSVTNWPSTCTQYVPKEKLDIKSIPSPSQTQSLSTILTKI</sequence>
<dbReference type="EMBL" id="GECU01033055">
    <property type="protein sequence ID" value="JAS74651.1"/>
    <property type="molecule type" value="Transcribed_RNA"/>
</dbReference>
<organism evidence="1">
    <name type="scientific">Homalodisca liturata</name>
    <dbReference type="NCBI Taxonomy" id="320908"/>
    <lineage>
        <taxon>Eukaryota</taxon>
        <taxon>Metazoa</taxon>
        <taxon>Ecdysozoa</taxon>
        <taxon>Arthropoda</taxon>
        <taxon>Hexapoda</taxon>
        <taxon>Insecta</taxon>
        <taxon>Pterygota</taxon>
        <taxon>Neoptera</taxon>
        <taxon>Paraneoptera</taxon>
        <taxon>Hemiptera</taxon>
        <taxon>Auchenorrhyncha</taxon>
        <taxon>Membracoidea</taxon>
        <taxon>Cicadellidae</taxon>
        <taxon>Cicadellinae</taxon>
        <taxon>Proconiini</taxon>
        <taxon>Homalodisca</taxon>
    </lineage>
</organism>